<evidence type="ECO:0000256" key="1">
    <source>
        <dbReference type="SAM" id="MobiDB-lite"/>
    </source>
</evidence>
<accession>I1BZF8</accession>
<dbReference type="GeneID" id="93613264"/>
<dbReference type="InParanoid" id="I1BZF8"/>
<dbReference type="RefSeq" id="XP_067516984.1">
    <property type="nucleotide sequence ID" value="XM_067660883.1"/>
</dbReference>
<dbReference type="EMBL" id="CH476735">
    <property type="protein sequence ID" value="EIE81588.1"/>
    <property type="molecule type" value="Genomic_DNA"/>
</dbReference>
<evidence type="ECO:0000313" key="3">
    <source>
        <dbReference type="Proteomes" id="UP000009138"/>
    </source>
</evidence>
<feature type="region of interest" description="Disordered" evidence="1">
    <location>
        <begin position="78"/>
        <end position="99"/>
    </location>
</feature>
<name>I1BZF8_RHIO9</name>
<dbReference type="AlphaFoldDB" id="I1BZF8"/>
<keyword evidence="3" id="KW-1185">Reference proteome</keyword>
<feature type="region of interest" description="Disordered" evidence="1">
    <location>
        <begin position="178"/>
        <end position="199"/>
    </location>
</feature>
<proteinExistence type="predicted"/>
<gene>
    <name evidence="2" type="ORF">RO3G_06293</name>
</gene>
<protein>
    <submittedName>
        <fullName evidence="2">Uncharacterized protein</fullName>
    </submittedName>
</protein>
<evidence type="ECO:0000313" key="2">
    <source>
        <dbReference type="EMBL" id="EIE81588.1"/>
    </source>
</evidence>
<dbReference type="VEuPathDB" id="FungiDB:RO3G_06293"/>
<reference evidence="2 3" key="1">
    <citation type="journal article" date="2009" name="PLoS Genet.">
        <title>Genomic analysis of the basal lineage fungus Rhizopus oryzae reveals a whole-genome duplication.</title>
        <authorList>
            <person name="Ma L.-J."/>
            <person name="Ibrahim A.S."/>
            <person name="Skory C."/>
            <person name="Grabherr M.G."/>
            <person name="Burger G."/>
            <person name="Butler M."/>
            <person name="Elias M."/>
            <person name="Idnurm A."/>
            <person name="Lang B.F."/>
            <person name="Sone T."/>
            <person name="Abe A."/>
            <person name="Calvo S.E."/>
            <person name="Corrochano L.M."/>
            <person name="Engels R."/>
            <person name="Fu J."/>
            <person name="Hansberg W."/>
            <person name="Kim J.-M."/>
            <person name="Kodira C.D."/>
            <person name="Koehrsen M.J."/>
            <person name="Liu B."/>
            <person name="Miranda-Saavedra D."/>
            <person name="O'Leary S."/>
            <person name="Ortiz-Castellanos L."/>
            <person name="Poulter R."/>
            <person name="Rodriguez-Romero J."/>
            <person name="Ruiz-Herrera J."/>
            <person name="Shen Y.-Q."/>
            <person name="Zeng Q."/>
            <person name="Galagan J."/>
            <person name="Birren B.W."/>
            <person name="Cuomo C.A."/>
            <person name="Wickes B.L."/>
        </authorList>
    </citation>
    <scope>NUCLEOTIDE SEQUENCE [LARGE SCALE GENOMIC DNA]</scope>
    <source>
        <strain evidence="3">RA 99-880 / ATCC MYA-4621 / FGSC 9543 / NRRL 43880</strain>
    </source>
</reference>
<dbReference type="OMA" id="RIHANVC"/>
<dbReference type="eggNOG" id="ENOG502T5XT">
    <property type="taxonomic scope" value="Eukaryota"/>
</dbReference>
<organism evidence="2 3">
    <name type="scientific">Rhizopus delemar (strain RA 99-880 / ATCC MYA-4621 / FGSC 9543 / NRRL 43880)</name>
    <name type="common">Mucormycosis agent</name>
    <name type="synonym">Rhizopus arrhizus var. delemar</name>
    <dbReference type="NCBI Taxonomy" id="246409"/>
    <lineage>
        <taxon>Eukaryota</taxon>
        <taxon>Fungi</taxon>
        <taxon>Fungi incertae sedis</taxon>
        <taxon>Mucoromycota</taxon>
        <taxon>Mucoromycotina</taxon>
        <taxon>Mucoromycetes</taxon>
        <taxon>Mucorales</taxon>
        <taxon>Mucorineae</taxon>
        <taxon>Rhizopodaceae</taxon>
        <taxon>Rhizopus</taxon>
    </lineage>
</organism>
<dbReference type="Proteomes" id="UP000009138">
    <property type="component" value="Unassembled WGS sequence"/>
</dbReference>
<sequence length="582" mass="65131">MLPIDLTSTDDGNHSSICNNFMQESAITKITQSSLMSEIFSELPLVGLEAQPSHKANDSTCNNKSIRHSLSLGSKRIQNSQQLSTVNSPSNSTISTGSANSIETDTTLISSGRSSIKSSSHSNSEVIDAFSFTALSSTEESSSLHGSVKSELQFKNTDSQKNFVNEFQGSSVKSILTQTSLSTSQDSPEITMSRMKDRHRQECRRSHYRISNHNELVDSSAYSSRWTISLITPQQLSFNHAYHNNSSALILPYQDSTVQSNQSSCILPISSAQMPPTQSLYHPHASISMASLTPNHLISTSVNLPQSRNMCYSQYQYPLSLYAPKELLSHNPMLYRPIPHTSTTLNILQANSASAEDQNQKLISPISCNLTQDIAKPDMMDVLMKQQSFHNDDEKSLKPKPTLSKKNACKLTSSSCIHNSRDENQTCKIENLTNTGNIKCIKNTSKDHEINLMRKNNKEKCSSTTNDLHLLDNKVNSLGNDEVLVDKLAKKGCCEKPIKIQSNCCKCSKFSIIISCCHHHHYKNNKKSCKLHQHTHHYKKARHDFCKQKPLFERNHHSCCNMNQYRNCQKHCCIKKEVIDGA</sequence>